<dbReference type="PANTHER" id="PTHR43155:SF2">
    <property type="entry name" value="CYCLIC DI-GMP PHOSPHODIESTERASE PA4108"/>
    <property type="match status" value="1"/>
</dbReference>
<dbReference type="RefSeq" id="WP_088554322.1">
    <property type="nucleotide sequence ID" value="NZ_BDGJ01000116.1"/>
</dbReference>
<dbReference type="SMART" id="SM00471">
    <property type="entry name" value="HDc"/>
    <property type="match status" value="1"/>
</dbReference>
<dbReference type="Gene3D" id="3.30.70.270">
    <property type="match status" value="1"/>
</dbReference>
<dbReference type="SUPFAM" id="SSF55073">
    <property type="entry name" value="Nucleotide cyclase"/>
    <property type="match status" value="1"/>
</dbReference>
<dbReference type="InterPro" id="IPR037522">
    <property type="entry name" value="HD_GYP_dom"/>
</dbReference>
<dbReference type="Proteomes" id="UP000197032">
    <property type="component" value="Unassembled WGS sequence"/>
</dbReference>
<dbReference type="InterPro" id="IPR003607">
    <property type="entry name" value="HD/PDEase_dom"/>
</dbReference>
<evidence type="ECO:0000259" key="2">
    <source>
        <dbReference type="PROSITE" id="PS50887"/>
    </source>
</evidence>
<dbReference type="PROSITE" id="PS51832">
    <property type="entry name" value="HD_GYP"/>
    <property type="match status" value="1"/>
</dbReference>
<dbReference type="Gene3D" id="1.10.3210.10">
    <property type="entry name" value="Hypothetical protein af1432"/>
    <property type="match status" value="1"/>
</dbReference>
<name>A0A1Z5HUZ2_9FIRM</name>
<feature type="transmembrane region" description="Helical" evidence="1">
    <location>
        <begin position="12"/>
        <end position="33"/>
    </location>
</feature>
<organism evidence="5 6">
    <name type="scientific">Calderihabitans maritimus</name>
    <dbReference type="NCBI Taxonomy" id="1246530"/>
    <lineage>
        <taxon>Bacteria</taxon>
        <taxon>Bacillati</taxon>
        <taxon>Bacillota</taxon>
        <taxon>Clostridia</taxon>
        <taxon>Neomoorellales</taxon>
        <taxon>Calderihabitantaceae</taxon>
        <taxon>Calderihabitans</taxon>
    </lineage>
</organism>
<dbReference type="NCBIfam" id="TIGR00277">
    <property type="entry name" value="HDIG"/>
    <property type="match status" value="1"/>
</dbReference>
<comment type="caution">
    <text evidence="5">The sequence shown here is derived from an EMBL/GenBank/DDBJ whole genome shotgun (WGS) entry which is preliminary data.</text>
</comment>
<keyword evidence="1" id="KW-1133">Transmembrane helix</keyword>
<keyword evidence="6" id="KW-1185">Reference proteome</keyword>
<sequence>MARKRRNLADLYHSLSIGVTAVTLLLAGTGFIIVKSHSGESWNQREEIILLISLVIFVLNAAALWVKAVSVRTTERESAHRATDWWPHSDPLTGLPRHRWFVDYLEEKLADGNNNRKTAVILLDIDNFKLFNQTMGYRQGDQLLKSVSEVVRQNLRRGDVVCRYGADELGIIAPCDSLEEARALGSRLAAEIESCPFGCLEQLPGGIITVSVGVAVSPDHGESSQELLKHAEEALENVKHQQLDKYAIYFPVIKELEKGLLASEKDFITTVKTLLSLVNAKDRYTYGHTQRVLRYALMIARKLGLPEEEIKIIGYGALLHDLGKVYVPNMLLKKKGKLTEEEFDLVKKHPVIGAEIIKPIRSLRSVIPAVLHHHERYDGKGYPQGLKGKEIPLHARIMAVADSFDAMTTNRPYRPAKSVREAVEELRRCAGTQFDPEIVWAFIAALEEDKESRIS</sequence>
<dbReference type="Pfam" id="PF13487">
    <property type="entry name" value="HD_5"/>
    <property type="match status" value="1"/>
</dbReference>
<dbReference type="InterPro" id="IPR006674">
    <property type="entry name" value="HD_domain"/>
</dbReference>
<dbReference type="AlphaFoldDB" id="A0A1Z5HUZ2"/>
<evidence type="ECO:0000259" key="3">
    <source>
        <dbReference type="PROSITE" id="PS51831"/>
    </source>
</evidence>
<feature type="domain" description="HD" evidence="3">
    <location>
        <begin position="285"/>
        <end position="407"/>
    </location>
</feature>
<dbReference type="CDD" id="cd00077">
    <property type="entry name" value="HDc"/>
    <property type="match status" value="1"/>
</dbReference>
<evidence type="ECO:0000313" key="5">
    <source>
        <dbReference type="EMBL" id="GAW93110.1"/>
    </source>
</evidence>
<dbReference type="InterPro" id="IPR006675">
    <property type="entry name" value="HDIG_dom"/>
</dbReference>
<dbReference type="NCBIfam" id="TIGR00254">
    <property type="entry name" value="GGDEF"/>
    <property type="match status" value="1"/>
</dbReference>
<dbReference type="OrthoDB" id="10822at2"/>
<dbReference type="InterPro" id="IPR043128">
    <property type="entry name" value="Rev_trsase/Diguanyl_cyclase"/>
</dbReference>
<reference evidence="6" key="1">
    <citation type="journal article" date="2017" name="Appl. Environ. Microbiol.">
        <title>Genomic analysis of Calderihabitans maritimus KKC1, a thermophilic hydrogenogenic carboxydotrophic bacterium isolated from marine sediment.</title>
        <authorList>
            <person name="Omae K."/>
            <person name="Yoneda Y."/>
            <person name="Fukuyama Y."/>
            <person name="Yoshida T."/>
            <person name="Sako Y."/>
        </authorList>
    </citation>
    <scope>NUCLEOTIDE SEQUENCE [LARGE SCALE GENOMIC DNA]</scope>
    <source>
        <strain evidence="6">KKC1</strain>
    </source>
</reference>
<dbReference type="InterPro" id="IPR000160">
    <property type="entry name" value="GGDEF_dom"/>
</dbReference>
<feature type="domain" description="GGDEF" evidence="2">
    <location>
        <begin position="116"/>
        <end position="251"/>
    </location>
</feature>
<keyword evidence="1" id="KW-0812">Transmembrane</keyword>
<dbReference type="SMART" id="SM00267">
    <property type="entry name" value="GGDEF"/>
    <property type="match status" value="1"/>
</dbReference>
<gene>
    <name evidence="5" type="ORF">KKC1_22510</name>
</gene>
<feature type="transmembrane region" description="Helical" evidence="1">
    <location>
        <begin position="48"/>
        <end position="66"/>
    </location>
</feature>
<proteinExistence type="predicted"/>
<dbReference type="CDD" id="cd01949">
    <property type="entry name" value="GGDEF"/>
    <property type="match status" value="1"/>
</dbReference>
<protein>
    <recommendedName>
        <fullName evidence="7">Diguanylate cyclase and metal dependent phosphohydrolase</fullName>
    </recommendedName>
</protein>
<feature type="domain" description="HD-GYP" evidence="4">
    <location>
        <begin position="263"/>
        <end position="455"/>
    </location>
</feature>
<dbReference type="PANTHER" id="PTHR43155">
    <property type="entry name" value="CYCLIC DI-GMP PHOSPHODIESTERASE PA4108-RELATED"/>
    <property type="match status" value="1"/>
</dbReference>
<dbReference type="InterPro" id="IPR029787">
    <property type="entry name" value="Nucleotide_cyclase"/>
</dbReference>
<evidence type="ECO:0008006" key="7">
    <source>
        <dbReference type="Google" id="ProtNLM"/>
    </source>
</evidence>
<dbReference type="EMBL" id="BDGJ01000116">
    <property type="protein sequence ID" value="GAW93110.1"/>
    <property type="molecule type" value="Genomic_DNA"/>
</dbReference>
<dbReference type="Pfam" id="PF00990">
    <property type="entry name" value="GGDEF"/>
    <property type="match status" value="1"/>
</dbReference>
<dbReference type="PROSITE" id="PS51831">
    <property type="entry name" value="HD"/>
    <property type="match status" value="1"/>
</dbReference>
<keyword evidence="1" id="KW-0472">Membrane</keyword>
<evidence type="ECO:0000259" key="4">
    <source>
        <dbReference type="PROSITE" id="PS51832"/>
    </source>
</evidence>
<evidence type="ECO:0000256" key="1">
    <source>
        <dbReference type="SAM" id="Phobius"/>
    </source>
</evidence>
<dbReference type="SUPFAM" id="SSF109604">
    <property type="entry name" value="HD-domain/PDEase-like"/>
    <property type="match status" value="1"/>
</dbReference>
<dbReference type="PROSITE" id="PS50887">
    <property type="entry name" value="GGDEF"/>
    <property type="match status" value="1"/>
</dbReference>
<accession>A0A1Z5HUZ2</accession>
<evidence type="ECO:0000313" key="6">
    <source>
        <dbReference type="Proteomes" id="UP000197032"/>
    </source>
</evidence>